<dbReference type="PRINTS" id="PR00119">
    <property type="entry name" value="CATATPASE"/>
</dbReference>
<evidence type="ECO:0000313" key="3">
    <source>
        <dbReference type="EMBL" id="KAL2286528.1"/>
    </source>
</evidence>
<keyword evidence="1" id="KW-1278">Translocase</keyword>
<dbReference type="Proteomes" id="UP001600888">
    <property type="component" value="Unassembled WGS sequence"/>
</dbReference>
<dbReference type="PANTHER" id="PTHR43520">
    <property type="entry name" value="ATP7, ISOFORM B"/>
    <property type="match status" value="1"/>
</dbReference>
<evidence type="ECO:0000256" key="1">
    <source>
        <dbReference type="ARBA" id="ARBA00022967"/>
    </source>
</evidence>
<keyword evidence="4" id="KW-1185">Reference proteome</keyword>
<keyword evidence="2" id="KW-1133">Transmembrane helix</keyword>
<sequence>MDDHGVAFQRSTIEELDSWKDQAKSIILAAGKYVDQDADDVWIPLAIFAVSDALRPEAKPVVDPLRKQGIDVWMISGENAKTAKAVGAMVGIPEESIIAGVLPEQKADRVQYLQKSPIQVDFFLGIGKPTYRRPTVAMVGDGINDSPALTVADVGIAIGSGSDVAISAAEFVLINSNLTTLLTLSSLSQAVFRRGKFNFAWALVYNMVALPIAAGVLYPVRTNGNYTRLDPVWAALAMALSSRSVIINSLLLRARLPVVEYRNKLMKDFGLSD</sequence>
<dbReference type="Gene3D" id="3.40.50.1000">
    <property type="entry name" value="HAD superfamily/HAD-like"/>
    <property type="match status" value="1"/>
</dbReference>
<comment type="caution">
    <text evidence="3">The sequence shown here is derived from an EMBL/GenBank/DDBJ whole genome shotgun (WGS) entry which is preliminary data.</text>
</comment>
<name>A0ABR4EVS7_9PEZI</name>
<feature type="transmembrane region" description="Helical" evidence="2">
    <location>
        <begin position="232"/>
        <end position="252"/>
    </location>
</feature>
<dbReference type="Pfam" id="PF00702">
    <property type="entry name" value="Hydrolase"/>
    <property type="match status" value="1"/>
</dbReference>
<feature type="transmembrane region" description="Helical" evidence="2">
    <location>
        <begin position="199"/>
        <end position="220"/>
    </location>
</feature>
<dbReference type="SUPFAM" id="SSF56784">
    <property type="entry name" value="HAD-like"/>
    <property type="match status" value="1"/>
</dbReference>
<accession>A0ABR4EVS7</accession>
<organism evidence="3 4">
    <name type="scientific">Diaporthe vaccinii</name>
    <dbReference type="NCBI Taxonomy" id="105482"/>
    <lineage>
        <taxon>Eukaryota</taxon>
        <taxon>Fungi</taxon>
        <taxon>Dikarya</taxon>
        <taxon>Ascomycota</taxon>
        <taxon>Pezizomycotina</taxon>
        <taxon>Sordariomycetes</taxon>
        <taxon>Sordariomycetidae</taxon>
        <taxon>Diaporthales</taxon>
        <taxon>Diaporthaceae</taxon>
        <taxon>Diaporthe</taxon>
        <taxon>Diaporthe eres species complex</taxon>
    </lineage>
</organism>
<evidence type="ECO:0000256" key="2">
    <source>
        <dbReference type="SAM" id="Phobius"/>
    </source>
</evidence>
<evidence type="ECO:0000313" key="4">
    <source>
        <dbReference type="Proteomes" id="UP001600888"/>
    </source>
</evidence>
<dbReference type="PANTHER" id="PTHR43520:SF32">
    <property type="entry name" value="COPPER RESISTANCE P-TYPE ATPASE (EUROFUNG)"/>
    <property type="match status" value="1"/>
</dbReference>
<proteinExistence type="predicted"/>
<dbReference type="InterPro" id="IPR023214">
    <property type="entry name" value="HAD_sf"/>
</dbReference>
<reference evidence="3 4" key="1">
    <citation type="submission" date="2024-03" db="EMBL/GenBank/DDBJ databases">
        <title>A high-quality draft genome sequence of Diaporthe vaccinii, a causative agent of upright dieback and viscid rot disease in cranberry plants.</title>
        <authorList>
            <person name="Sarrasin M."/>
            <person name="Lang B.F."/>
            <person name="Burger G."/>
        </authorList>
    </citation>
    <scope>NUCLEOTIDE SEQUENCE [LARGE SCALE GENOMIC DNA]</scope>
    <source>
        <strain evidence="3 4">IS7</strain>
    </source>
</reference>
<protein>
    <submittedName>
        <fullName evidence="3">Uncharacterized protein</fullName>
    </submittedName>
</protein>
<gene>
    <name evidence="3" type="ORF">FJTKL_06885</name>
</gene>
<keyword evidence="2" id="KW-0472">Membrane</keyword>
<keyword evidence="2" id="KW-0812">Transmembrane</keyword>
<dbReference type="EMBL" id="JBAWTH010000024">
    <property type="protein sequence ID" value="KAL2286528.1"/>
    <property type="molecule type" value="Genomic_DNA"/>
</dbReference>
<dbReference type="InterPro" id="IPR036412">
    <property type="entry name" value="HAD-like_sf"/>
</dbReference>